<dbReference type="RefSeq" id="WP_239092520.1">
    <property type="nucleotide sequence ID" value="NZ_BOMC01000016.1"/>
</dbReference>
<organism evidence="9 10">
    <name type="scientific">Paractinoplanes abujensis</name>
    <dbReference type="NCBI Taxonomy" id="882441"/>
    <lineage>
        <taxon>Bacteria</taxon>
        <taxon>Bacillati</taxon>
        <taxon>Actinomycetota</taxon>
        <taxon>Actinomycetes</taxon>
        <taxon>Micromonosporales</taxon>
        <taxon>Micromonosporaceae</taxon>
        <taxon>Paractinoplanes</taxon>
    </lineage>
</organism>
<keyword evidence="5 7" id="KW-0472">Membrane</keyword>
<name>A0A7W7G6C3_9ACTN</name>
<evidence type="ECO:0000256" key="2">
    <source>
        <dbReference type="ARBA" id="ARBA00022475"/>
    </source>
</evidence>
<feature type="domain" description="ABC3 transporter permease C-terminal" evidence="8">
    <location>
        <begin position="241"/>
        <end position="360"/>
    </location>
</feature>
<feature type="transmembrane region" description="Helical" evidence="7">
    <location>
        <begin position="460"/>
        <end position="479"/>
    </location>
</feature>
<dbReference type="InterPro" id="IPR050250">
    <property type="entry name" value="Macrolide_Exporter_MacB"/>
</dbReference>
<keyword evidence="3 7" id="KW-0812">Transmembrane</keyword>
<evidence type="ECO:0000256" key="7">
    <source>
        <dbReference type="SAM" id="Phobius"/>
    </source>
</evidence>
<feature type="transmembrane region" description="Helical" evidence="7">
    <location>
        <begin position="233"/>
        <end position="260"/>
    </location>
</feature>
<dbReference type="GO" id="GO:0022857">
    <property type="term" value="F:transmembrane transporter activity"/>
    <property type="evidence" value="ECO:0007669"/>
    <property type="project" value="TreeGrafter"/>
</dbReference>
<feature type="transmembrane region" description="Helical" evidence="7">
    <location>
        <begin position="381"/>
        <end position="401"/>
    </location>
</feature>
<feature type="transmembrane region" description="Helical" evidence="7">
    <location>
        <begin position="743"/>
        <end position="763"/>
    </location>
</feature>
<evidence type="ECO:0000256" key="3">
    <source>
        <dbReference type="ARBA" id="ARBA00022692"/>
    </source>
</evidence>
<evidence type="ECO:0000259" key="8">
    <source>
        <dbReference type="Pfam" id="PF02687"/>
    </source>
</evidence>
<reference evidence="9 10" key="1">
    <citation type="submission" date="2020-08" db="EMBL/GenBank/DDBJ databases">
        <title>Sequencing the genomes of 1000 actinobacteria strains.</title>
        <authorList>
            <person name="Klenk H.-P."/>
        </authorList>
    </citation>
    <scope>NUCLEOTIDE SEQUENCE [LARGE SCALE GENOMIC DNA]</scope>
    <source>
        <strain evidence="9 10">DSM 45518</strain>
    </source>
</reference>
<feature type="transmembrane region" description="Helical" evidence="7">
    <location>
        <begin position="332"/>
        <end position="354"/>
    </location>
</feature>
<dbReference type="EMBL" id="JACHMF010000001">
    <property type="protein sequence ID" value="MBB4697449.1"/>
    <property type="molecule type" value="Genomic_DNA"/>
</dbReference>
<keyword evidence="2" id="KW-1003">Cell membrane</keyword>
<feature type="transmembrane region" description="Helical" evidence="7">
    <location>
        <begin position="407"/>
        <end position="434"/>
    </location>
</feature>
<dbReference type="AlphaFoldDB" id="A0A7W7G6C3"/>
<dbReference type="GO" id="GO:0005886">
    <property type="term" value="C:plasma membrane"/>
    <property type="evidence" value="ECO:0007669"/>
    <property type="project" value="UniProtKB-SubCell"/>
</dbReference>
<dbReference type="InterPro" id="IPR003838">
    <property type="entry name" value="ABC3_permease_C"/>
</dbReference>
<protein>
    <submittedName>
        <fullName evidence="9">Putative ABC transport system permease protein</fullName>
    </submittedName>
</protein>
<feature type="transmembrane region" description="Helical" evidence="7">
    <location>
        <begin position="695"/>
        <end position="723"/>
    </location>
</feature>
<evidence type="ECO:0000313" key="10">
    <source>
        <dbReference type="Proteomes" id="UP000542742"/>
    </source>
</evidence>
<dbReference type="PANTHER" id="PTHR30572:SF4">
    <property type="entry name" value="ABC TRANSPORTER PERMEASE YTRF"/>
    <property type="match status" value="1"/>
</dbReference>
<comment type="similarity">
    <text evidence="6">Belongs to the ABC-4 integral membrane protein family.</text>
</comment>
<dbReference type="Pfam" id="PF02687">
    <property type="entry name" value="FtsX"/>
    <property type="match status" value="2"/>
</dbReference>
<sequence>MLTQLLRGGMPARDRLGALIAVLLGTAVVTLTLTLLASAGPERPDRFAAVTVAVRSAGVTTPADPFPETRPWPSDVAGALAERLAGLPGVEAAVPDHRFYAQPVRSGRPVAEIQEGYGWASATLAGESLIAGRPADAPGEVVLGEDLRVPVGGTVTILTAAGPATWKVTGLVRAARLYVTDAEAARLAPGVRVIGLTGNPDPADVRAAAGGATVLSEASLGDLEPRGDARTRWIGLQVLSAMAALSVFSCVFVVASTLALSVNQRRREIGLLRAVGATPRQVRFTVLREAAVVGLTAAVVGTASGLALSPWVGSVLVDAGFEPESFQARLQWWPPLTGVLIGPVVAVAGGLMAARRAARVRPLDALRSAEVETRPMTRGRWLAGLVFAGAGIGAAVATVVTDDLADLGAYALLGAMALVVAAALLAPAVVPLIVRLMLRPVRGALGTVVRESALTGARRTASTAAPVLLTVAFAVFIAGNVQTAETAYADRRADAAQAGTVLMPDGTPGLTDSAAPAAALFTSVYVNDTVLIAAGLPPDGPAEAPDPDALVLNRSRAAQLGREAGDQLTLVLADGQEKRLRVSAVLPDDEAAAEVVLARATVRRHDPSALAPAQPVGSATASPAPVGARLVDVATYARESGSEKDRLVWIFTLLLVGVSVGYGALAVANTLFMATGRRANDYRLLRLAGATPRQVLVTVAGESALVVLIGSILGGSAALLALWGTAAGFREQTGTSVTLTVPWAVATAAVGACLLLALVGSLLPARAQLTGSGAVRERA</sequence>
<dbReference type="Proteomes" id="UP000542742">
    <property type="component" value="Unassembled WGS sequence"/>
</dbReference>
<evidence type="ECO:0000256" key="4">
    <source>
        <dbReference type="ARBA" id="ARBA00022989"/>
    </source>
</evidence>
<feature type="transmembrane region" description="Helical" evidence="7">
    <location>
        <begin position="647"/>
        <end position="674"/>
    </location>
</feature>
<dbReference type="PANTHER" id="PTHR30572">
    <property type="entry name" value="MEMBRANE COMPONENT OF TRANSPORTER-RELATED"/>
    <property type="match status" value="1"/>
</dbReference>
<evidence type="ECO:0000256" key="6">
    <source>
        <dbReference type="ARBA" id="ARBA00038076"/>
    </source>
</evidence>
<comment type="caution">
    <text evidence="9">The sequence shown here is derived from an EMBL/GenBank/DDBJ whole genome shotgun (WGS) entry which is preliminary data.</text>
</comment>
<evidence type="ECO:0000313" key="9">
    <source>
        <dbReference type="EMBL" id="MBB4697449.1"/>
    </source>
</evidence>
<accession>A0A7W7G6C3</accession>
<feature type="domain" description="ABC3 transporter permease C-terminal" evidence="8">
    <location>
        <begin position="656"/>
        <end position="767"/>
    </location>
</feature>
<comment type="subcellular location">
    <subcellularLocation>
        <location evidence="1">Cell membrane</location>
        <topology evidence="1">Multi-pass membrane protein</topology>
    </subcellularLocation>
</comment>
<evidence type="ECO:0000256" key="1">
    <source>
        <dbReference type="ARBA" id="ARBA00004651"/>
    </source>
</evidence>
<feature type="transmembrane region" description="Helical" evidence="7">
    <location>
        <begin position="290"/>
        <end position="312"/>
    </location>
</feature>
<gene>
    <name evidence="9" type="ORF">BKA14_007597</name>
</gene>
<keyword evidence="10" id="KW-1185">Reference proteome</keyword>
<proteinExistence type="inferred from homology"/>
<keyword evidence="4 7" id="KW-1133">Transmembrane helix</keyword>
<evidence type="ECO:0000256" key="5">
    <source>
        <dbReference type="ARBA" id="ARBA00023136"/>
    </source>
</evidence>